<dbReference type="CDD" id="cd00093">
    <property type="entry name" value="HTH_XRE"/>
    <property type="match status" value="1"/>
</dbReference>
<dbReference type="InterPro" id="IPR001387">
    <property type="entry name" value="Cro/C1-type_HTH"/>
</dbReference>
<comment type="caution">
    <text evidence="2">The sequence shown here is derived from an EMBL/GenBank/DDBJ whole genome shotgun (WGS) entry which is preliminary data.</text>
</comment>
<evidence type="ECO:0000313" key="2">
    <source>
        <dbReference type="EMBL" id="GHO92200.1"/>
    </source>
</evidence>
<dbReference type="RefSeq" id="WP_220203049.1">
    <property type="nucleotide sequence ID" value="NZ_BNJK01000001.1"/>
</dbReference>
<reference evidence="2" key="1">
    <citation type="submission" date="2020-10" db="EMBL/GenBank/DDBJ databases">
        <title>Taxonomic study of unclassified bacteria belonging to the class Ktedonobacteria.</title>
        <authorList>
            <person name="Yabe S."/>
            <person name="Wang C.M."/>
            <person name="Zheng Y."/>
            <person name="Sakai Y."/>
            <person name="Cavaletti L."/>
            <person name="Monciardini P."/>
            <person name="Donadio S."/>
        </authorList>
    </citation>
    <scope>NUCLEOTIDE SEQUENCE</scope>
    <source>
        <strain evidence="2">ID150040</strain>
    </source>
</reference>
<dbReference type="EMBL" id="BNJK01000001">
    <property type="protein sequence ID" value="GHO92200.1"/>
    <property type="molecule type" value="Genomic_DNA"/>
</dbReference>
<dbReference type="InterPro" id="IPR010982">
    <property type="entry name" value="Lambda_DNA-bd_dom_sf"/>
</dbReference>
<protein>
    <recommendedName>
        <fullName evidence="1">HTH cro/C1-type domain-containing protein</fullName>
    </recommendedName>
</protein>
<proteinExistence type="predicted"/>
<sequence length="70" mass="7934">MIRLKVREIAEQKHISMTRLSRIADVNYKTVQAIFHDPHRDVAYSTLLKLAKALGVSVDDLADVELDDSL</sequence>
<evidence type="ECO:0000259" key="1">
    <source>
        <dbReference type="PROSITE" id="PS50943"/>
    </source>
</evidence>
<dbReference type="PROSITE" id="PS50943">
    <property type="entry name" value="HTH_CROC1"/>
    <property type="match status" value="1"/>
</dbReference>
<dbReference type="SMART" id="SM00530">
    <property type="entry name" value="HTH_XRE"/>
    <property type="match status" value="1"/>
</dbReference>
<dbReference type="GO" id="GO:0003677">
    <property type="term" value="F:DNA binding"/>
    <property type="evidence" value="ECO:0007669"/>
    <property type="project" value="InterPro"/>
</dbReference>
<dbReference type="Proteomes" id="UP000597444">
    <property type="component" value="Unassembled WGS sequence"/>
</dbReference>
<gene>
    <name evidence="2" type="ORF">KSF_022480</name>
</gene>
<feature type="domain" description="HTH cro/C1-type" evidence="1">
    <location>
        <begin position="6"/>
        <end position="61"/>
    </location>
</feature>
<dbReference type="Gene3D" id="1.10.260.40">
    <property type="entry name" value="lambda repressor-like DNA-binding domains"/>
    <property type="match status" value="1"/>
</dbReference>
<evidence type="ECO:0000313" key="3">
    <source>
        <dbReference type="Proteomes" id="UP000597444"/>
    </source>
</evidence>
<keyword evidence="3" id="KW-1185">Reference proteome</keyword>
<dbReference type="Pfam" id="PF13443">
    <property type="entry name" value="HTH_26"/>
    <property type="match status" value="1"/>
</dbReference>
<accession>A0A8J3N1E2</accession>
<organism evidence="2 3">
    <name type="scientific">Reticulibacter mediterranei</name>
    <dbReference type="NCBI Taxonomy" id="2778369"/>
    <lineage>
        <taxon>Bacteria</taxon>
        <taxon>Bacillati</taxon>
        <taxon>Chloroflexota</taxon>
        <taxon>Ktedonobacteria</taxon>
        <taxon>Ktedonobacterales</taxon>
        <taxon>Reticulibacteraceae</taxon>
        <taxon>Reticulibacter</taxon>
    </lineage>
</organism>
<dbReference type="SUPFAM" id="SSF47413">
    <property type="entry name" value="lambda repressor-like DNA-binding domains"/>
    <property type="match status" value="1"/>
</dbReference>
<name>A0A8J3N1E2_9CHLR</name>
<dbReference type="AlphaFoldDB" id="A0A8J3N1E2"/>